<dbReference type="RefSeq" id="WP_200554427.1">
    <property type="nucleotide sequence ID" value="NZ_JAEPES010000001.1"/>
</dbReference>
<proteinExistence type="predicted"/>
<dbReference type="CDD" id="cd04301">
    <property type="entry name" value="NAT_SF"/>
    <property type="match status" value="1"/>
</dbReference>
<evidence type="ECO:0000259" key="3">
    <source>
        <dbReference type="PROSITE" id="PS51186"/>
    </source>
</evidence>
<evidence type="ECO:0000256" key="2">
    <source>
        <dbReference type="ARBA" id="ARBA00023315"/>
    </source>
</evidence>
<dbReference type="PROSITE" id="PS51186">
    <property type="entry name" value="GNAT"/>
    <property type="match status" value="1"/>
</dbReference>
<dbReference type="Gene3D" id="3.40.630.30">
    <property type="match status" value="1"/>
</dbReference>
<feature type="domain" description="N-acetyltransferase" evidence="3">
    <location>
        <begin position="1"/>
        <end position="155"/>
    </location>
</feature>
<comment type="caution">
    <text evidence="4">The sequence shown here is derived from an EMBL/GenBank/DDBJ whole genome shotgun (WGS) entry which is preliminary data.</text>
</comment>
<dbReference type="Pfam" id="PF00583">
    <property type="entry name" value="Acetyltransf_1"/>
    <property type="match status" value="1"/>
</dbReference>
<gene>
    <name evidence="4" type="ORF">IV501_00295</name>
</gene>
<accession>A0A934SIU3</accession>
<evidence type="ECO:0000313" key="4">
    <source>
        <dbReference type="EMBL" id="MBK4346061.1"/>
    </source>
</evidence>
<evidence type="ECO:0000256" key="1">
    <source>
        <dbReference type="ARBA" id="ARBA00022679"/>
    </source>
</evidence>
<dbReference type="InterPro" id="IPR016181">
    <property type="entry name" value="Acyl_CoA_acyltransferase"/>
</dbReference>
<keyword evidence="5" id="KW-1185">Reference proteome</keyword>
<dbReference type="PANTHER" id="PTHR43877">
    <property type="entry name" value="AMINOALKYLPHOSPHONATE N-ACETYLTRANSFERASE-RELATED-RELATED"/>
    <property type="match status" value="1"/>
</dbReference>
<dbReference type="InterPro" id="IPR000182">
    <property type="entry name" value="GNAT_dom"/>
</dbReference>
<dbReference type="GO" id="GO:0016747">
    <property type="term" value="F:acyltransferase activity, transferring groups other than amino-acyl groups"/>
    <property type="evidence" value="ECO:0007669"/>
    <property type="project" value="InterPro"/>
</dbReference>
<keyword evidence="2" id="KW-0012">Acyltransferase</keyword>
<protein>
    <submittedName>
        <fullName evidence="4">GNAT family N-acetyltransferase</fullName>
    </submittedName>
</protein>
<organism evidence="4 5">
    <name type="scientific">Lacisediminihabitans changchengi</name>
    <dbReference type="NCBI Taxonomy" id="2787634"/>
    <lineage>
        <taxon>Bacteria</taxon>
        <taxon>Bacillati</taxon>
        <taxon>Actinomycetota</taxon>
        <taxon>Actinomycetes</taxon>
        <taxon>Micrococcales</taxon>
        <taxon>Microbacteriaceae</taxon>
        <taxon>Lacisediminihabitans</taxon>
    </lineage>
</organism>
<dbReference type="SUPFAM" id="SSF55729">
    <property type="entry name" value="Acyl-CoA N-acyltransferases (Nat)"/>
    <property type="match status" value="1"/>
</dbReference>
<dbReference type="EMBL" id="JAEPES010000001">
    <property type="protein sequence ID" value="MBK4346061.1"/>
    <property type="molecule type" value="Genomic_DNA"/>
</dbReference>
<dbReference type="AlphaFoldDB" id="A0A934SIU3"/>
<dbReference type="InterPro" id="IPR050832">
    <property type="entry name" value="Bact_Acetyltransf"/>
</dbReference>
<reference evidence="4" key="1">
    <citation type="submission" date="2021-01" db="EMBL/GenBank/DDBJ databases">
        <title>Lacisediminihabitans sp. nov. strain G11-30, isolated from Antarctic Soil.</title>
        <authorList>
            <person name="Li J."/>
        </authorList>
    </citation>
    <scope>NUCLEOTIDE SEQUENCE</scope>
    <source>
        <strain evidence="4">G11-30</strain>
    </source>
</reference>
<name>A0A934SIU3_9MICO</name>
<sequence>MIRPAQRDDTAAVVALVVASRLFEEADSSFLNELFTDYFDSKSSEGHSLLVDDHDDVVRAMAYFQPMVAADRVWDLTMIAVQPDLQGRGLGAKLITSVEDSLREQGGRLLIVDTSSTAQFDLTREFYSTQGYAEEARIRDYWADGDDKIVFRKHL</sequence>
<dbReference type="Proteomes" id="UP000636458">
    <property type="component" value="Unassembled WGS sequence"/>
</dbReference>
<evidence type="ECO:0000313" key="5">
    <source>
        <dbReference type="Proteomes" id="UP000636458"/>
    </source>
</evidence>
<dbReference type="PANTHER" id="PTHR43877:SF2">
    <property type="entry name" value="AMINOALKYLPHOSPHONATE N-ACETYLTRANSFERASE-RELATED"/>
    <property type="match status" value="1"/>
</dbReference>
<keyword evidence="1" id="KW-0808">Transferase</keyword>